<comment type="caution">
    <text evidence="1">The sequence shown here is derived from an EMBL/GenBank/DDBJ whole genome shotgun (WGS) entry which is preliminary data.</text>
</comment>
<dbReference type="RefSeq" id="WP_233697459.1">
    <property type="nucleotide sequence ID" value="NZ_JAJNBZ010000012.1"/>
</dbReference>
<dbReference type="Proteomes" id="UP001199916">
    <property type="component" value="Unassembled WGS sequence"/>
</dbReference>
<proteinExistence type="predicted"/>
<evidence type="ECO:0000313" key="2">
    <source>
        <dbReference type="Proteomes" id="UP001199916"/>
    </source>
</evidence>
<keyword evidence="2" id="KW-1185">Reference proteome</keyword>
<dbReference type="Pfam" id="PF10946">
    <property type="entry name" value="DUF2625"/>
    <property type="match status" value="1"/>
</dbReference>
<organism evidence="1 2">
    <name type="scientific">Paenibacillus profundus</name>
    <dbReference type="NCBI Taxonomy" id="1173085"/>
    <lineage>
        <taxon>Bacteria</taxon>
        <taxon>Bacillati</taxon>
        <taxon>Bacillota</taxon>
        <taxon>Bacilli</taxon>
        <taxon>Bacillales</taxon>
        <taxon>Paenibacillaceae</taxon>
        <taxon>Paenibacillus</taxon>
    </lineage>
</organism>
<accession>A0ABS8YGX2</accession>
<dbReference type="InterPro" id="IPR021239">
    <property type="entry name" value="DUF2625"/>
</dbReference>
<name>A0ABS8YGX2_9BACL</name>
<sequence length="215" mass="24138">MESSEHHQQPWTDIMNLFERGGNDAVILPASSERGQETLQRLQVSEGSYLGSIARYSGGVLINLGWIKLLGSGSELVYGDLLSWNGLGDDTDISPLRGACTIAYDMAGGFFAVNGGLFEEEGHSVYYFAPDTLEWENTELAYSEFLAWLANGDLELYYRTFRWSNWQEDAASMDANQVISYFPPLWSEEGSAETSSRKAVHIEEIWNSCVYEQKE</sequence>
<protein>
    <submittedName>
        <fullName evidence="1">DUF2625 domain-containing protein</fullName>
    </submittedName>
</protein>
<evidence type="ECO:0000313" key="1">
    <source>
        <dbReference type="EMBL" id="MCE5170822.1"/>
    </source>
</evidence>
<reference evidence="1 2" key="1">
    <citation type="submission" date="2021-11" db="EMBL/GenBank/DDBJ databases">
        <title>Draft genome sequence of Paenibacillus profundus YoMME, a new Gram-positive bacteria with exoelectrogenic properties.</title>
        <authorList>
            <person name="Hubenova Y."/>
            <person name="Hubenova E."/>
            <person name="Manasiev Y."/>
            <person name="Peykov S."/>
            <person name="Mitov M."/>
        </authorList>
    </citation>
    <scope>NUCLEOTIDE SEQUENCE [LARGE SCALE GENOMIC DNA]</scope>
    <source>
        <strain evidence="1 2">YoMME</strain>
    </source>
</reference>
<dbReference type="EMBL" id="JAJNBZ010000012">
    <property type="protein sequence ID" value="MCE5170822.1"/>
    <property type="molecule type" value="Genomic_DNA"/>
</dbReference>
<gene>
    <name evidence="1" type="ORF">LQV63_16075</name>
</gene>